<evidence type="ECO:0000313" key="1">
    <source>
        <dbReference type="EMBL" id="KAG0427207.1"/>
    </source>
</evidence>
<comment type="caution">
    <text evidence="1">The sequence shown here is derived from an EMBL/GenBank/DDBJ whole genome shotgun (WGS) entry which is preliminary data.</text>
</comment>
<dbReference type="Proteomes" id="UP000805193">
    <property type="component" value="Unassembled WGS sequence"/>
</dbReference>
<reference evidence="1 2" key="1">
    <citation type="journal article" date="2020" name="Cell">
        <title>Large-Scale Comparative Analyses of Tick Genomes Elucidate Their Genetic Diversity and Vector Capacities.</title>
        <authorList>
            <consortium name="Tick Genome and Microbiome Consortium (TIGMIC)"/>
            <person name="Jia N."/>
            <person name="Wang J."/>
            <person name="Shi W."/>
            <person name="Du L."/>
            <person name="Sun Y."/>
            <person name="Zhan W."/>
            <person name="Jiang J.F."/>
            <person name="Wang Q."/>
            <person name="Zhang B."/>
            <person name="Ji P."/>
            <person name="Bell-Sakyi L."/>
            <person name="Cui X.M."/>
            <person name="Yuan T.T."/>
            <person name="Jiang B.G."/>
            <person name="Yang W.F."/>
            <person name="Lam T.T."/>
            <person name="Chang Q.C."/>
            <person name="Ding S.J."/>
            <person name="Wang X.J."/>
            <person name="Zhu J.G."/>
            <person name="Ruan X.D."/>
            <person name="Zhao L."/>
            <person name="Wei J.T."/>
            <person name="Ye R.Z."/>
            <person name="Que T.C."/>
            <person name="Du C.H."/>
            <person name="Zhou Y.H."/>
            <person name="Cheng J.X."/>
            <person name="Dai P.F."/>
            <person name="Guo W.B."/>
            <person name="Han X.H."/>
            <person name="Huang E.J."/>
            <person name="Li L.F."/>
            <person name="Wei W."/>
            <person name="Gao Y.C."/>
            <person name="Liu J.Z."/>
            <person name="Shao H.Z."/>
            <person name="Wang X."/>
            <person name="Wang C.C."/>
            <person name="Yang T.C."/>
            <person name="Huo Q.B."/>
            <person name="Li W."/>
            <person name="Chen H.Y."/>
            <person name="Chen S.E."/>
            <person name="Zhou L.G."/>
            <person name="Ni X.B."/>
            <person name="Tian J.H."/>
            <person name="Sheng Y."/>
            <person name="Liu T."/>
            <person name="Pan Y.S."/>
            <person name="Xia L.Y."/>
            <person name="Li J."/>
            <person name="Zhao F."/>
            <person name="Cao W.C."/>
        </authorList>
    </citation>
    <scope>NUCLEOTIDE SEQUENCE [LARGE SCALE GENOMIC DNA]</scope>
    <source>
        <strain evidence="1">Iper-2018</strain>
    </source>
</reference>
<dbReference type="EMBL" id="JABSTQ010009650">
    <property type="protein sequence ID" value="KAG0427207.1"/>
    <property type="molecule type" value="Genomic_DNA"/>
</dbReference>
<gene>
    <name evidence="1" type="ORF">HPB47_025714</name>
</gene>
<protein>
    <submittedName>
        <fullName evidence="1">Uncharacterized protein</fullName>
    </submittedName>
</protein>
<sequence length="67" mass="7785">MAKEWTIRRHLEEQDILTMEWPPKSKDLNPAGHKLDFISCQLGFNLGLVQKILKDHGCKNVSVRTRL</sequence>
<proteinExistence type="predicted"/>
<organism evidence="1 2">
    <name type="scientific">Ixodes persulcatus</name>
    <name type="common">Taiga tick</name>
    <dbReference type="NCBI Taxonomy" id="34615"/>
    <lineage>
        <taxon>Eukaryota</taxon>
        <taxon>Metazoa</taxon>
        <taxon>Ecdysozoa</taxon>
        <taxon>Arthropoda</taxon>
        <taxon>Chelicerata</taxon>
        <taxon>Arachnida</taxon>
        <taxon>Acari</taxon>
        <taxon>Parasitiformes</taxon>
        <taxon>Ixodida</taxon>
        <taxon>Ixodoidea</taxon>
        <taxon>Ixodidae</taxon>
        <taxon>Ixodinae</taxon>
        <taxon>Ixodes</taxon>
    </lineage>
</organism>
<accession>A0AC60Q138</accession>
<keyword evidence="2" id="KW-1185">Reference proteome</keyword>
<evidence type="ECO:0000313" key="2">
    <source>
        <dbReference type="Proteomes" id="UP000805193"/>
    </source>
</evidence>
<name>A0AC60Q138_IXOPE</name>